<reference evidence="2" key="1">
    <citation type="journal article" date="2013" name="Ind. Biotechnol.">
        <title>Comparative genomics analysis of Trichoderma reesei strains.</title>
        <authorList>
            <person name="Koike H."/>
            <person name="Aerts A."/>
            <person name="LaButti K."/>
            <person name="Grigoriev I.V."/>
            <person name="Baker S.E."/>
        </authorList>
    </citation>
    <scope>NUCLEOTIDE SEQUENCE [LARGE SCALE GENOMIC DNA]</scope>
    <source>
        <strain evidence="2">ATCC 56765 / BCRC 32924 / NRRL 11460 / Rut C-30</strain>
    </source>
</reference>
<evidence type="ECO:0000313" key="1">
    <source>
        <dbReference type="EMBL" id="ETR96835.1"/>
    </source>
</evidence>
<protein>
    <submittedName>
        <fullName evidence="1">Uncharacterized protein</fullName>
    </submittedName>
</protein>
<sequence length="67" mass="7984">MLSFSSMLERCLLRPRHLERLLLLLRAISRLLLLPLARNREASNLGYLPLLRRTQQTVVREHSNMRF</sequence>
<dbReference type="EMBL" id="KI911185">
    <property type="protein sequence ID" value="ETR96835.1"/>
    <property type="molecule type" value="Genomic_DNA"/>
</dbReference>
<dbReference type="Proteomes" id="UP000024376">
    <property type="component" value="Unassembled WGS sequence"/>
</dbReference>
<evidence type="ECO:0000313" key="2">
    <source>
        <dbReference type="Proteomes" id="UP000024376"/>
    </source>
</evidence>
<dbReference type="AlphaFoldDB" id="A0A024RXF5"/>
<dbReference type="HOGENOM" id="CLU_2814257_0_0_1"/>
<dbReference type="KEGG" id="trr:M419DRAFT_125538"/>
<proteinExistence type="predicted"/>
<accession>A0A024RXF5</accession>
<organism evidence="1 2">
    <name type="scientific">Hypocrea jecorina (strain ATCC 56765 / BCRC 32924 / NRRL 11460 / Rut C-30)</name>
    <name type="common">Trichoderma reesei</name>
    <dbReference type="NCBI Taxonomy" id="1344414"/>
    <lineage>
        <taxon>Eukaryota</taxon>
        <taxon>Fungi</taxon>
        <taxon>Dikarya</taxon>
        <taxon>Ascomycota</taxon>
        <taxon>Pezizomycotina</taxon>
        <taxon>Sordariomycetes</taxon>
        <taxon>Hypocreomycetidae</taxon>
        <taxon>Hypocreales</taxon>
        <taxon>Hypocreaceae</taxon>
        <taxon>Trichoderma</taxon>
    </lineage>
</organism>
<name>A0A024RXF5_HYPJR</name>
<gene>
    <name evidence="1" type="ORF">M419DRAFT_125538</name>
</gene>